<reference evidence="3 4" key="1">
    <citation type="submission" date="2019-12" db="EMBL/GenBank/DDBJ databases">
        <authorList>
            <person name="Floudas D."/>
            <person name="Bentzer J."/>
            <person name="Ahren D."/>
            <person name="Johansson T."/>
            <person name="Persson P."/>
            <person name="Tunlid A."/>
        </authorList>
    </citation>
    <scope>NUCLEOTIDE SEQUENCE [LARGE SCALE GENOMIC DNA]</scope>
    <source>
        <strain evidence="3 4">CBS 102.39</strain>
    </source>
</reference>
<dbReference type="AlphaFoldDB" id="A0A8H4QZF1"/>
<dbReference type="CDD" id="cd23814">
    <property type="entry name" value="UEV_AKTIP"/>
    <property type="match status" value="1"/>
</dbReference>
<evidence type="ECO:0000256" key="1">
    <source>
        <dbReference type="ARBA" id="ARBA00022786"/>
    </source>
</evidence>
<evidence type="ECO:0000313" key="3">
    <source>
        <dbReference type="EMBL" id="KAF4619629.1"/>
    </source>
</evidence>
<dbReference type="PROSITE" id="PS50127">
    <property type="entry name" value="UBC_2"/>
    <property type="match status" value="1"/>
</dbReference>
<dbReference type="Gene3D" id="3.10.110.10">
    <property type="entry name" value="Ubiquitin Conjugating Enzyme"/>
    <property type="match status" value="1"/>
</dbReference>
<dbReference type="SMART" id="SM00212">
    <property type="entry name" value="UBCc"/>
    <property type="match status" value="1"/>
</dbReference>
<proteinExistence type="predicted"/>
<protein>
    <recommendedName>
        <fullName evidence="2">UBC core domain-containing protein</fullName>
    </recommendedName>
</protein>
<dbReference type="PANTHER" id="PTHR24067">
    <property type="entry name" value="UBIQUITIN-CONJUGATING ENZYME E2"/>
    <property type="match status" value="1"/>
</dbReference>
<keyword evidence="1" id="KW-0833">Ubl conjugation pathway</keyword>
<keyword evidence="4" id="KW-1185">Reference proteome</keyword>
<evidence type="ECO:0000259" key="2">
    <source>
        <dbReference type="PROSITE" id="PS50127"/>
    </source>
</evidence>
<dbReference type="InterPro" id="IPR016135">
    <property type="entry name" value="UBQ-conjugating_enzyme/RWD"/>
</dbReference>
<feature type="domain" description="UBC core" evidence="2">
    <location>
        <begin position="16"/>
        <end position="168"/>
    </location>
</feature>
<dbReference type="EMBL" id="JAACJL010000016">
    <property type="protein sequence ID" value="KAF4619629.1"/>
    <property type="molecule type" value="Genomic_DNA"/>
</dbReference>
<gene>
    <name evidence="3" type="ORF">D9613_005099</name>
</gene>
<dbReference type="InterPro" id="IPR000608">
    <property type="entry name" value="UBC"/>
</dbReference>
<organism evidence="3 4">
    <name type="scientific">Agrocybe pediades</name>
    <dbReference type="NCBI Taxonomy" id="84607"/>
    <lineage>
        <taxon>Eukaryota</taxon>
        <taxon>Fungi</taxon>
        <taxon>Dikarya</taxon>
        <taxon>Basidiomycota</taxon>
        <taxon>Agaricomycotina</taxon>
        <taxon>Agaricomycetes</taxon>
        <taxon>Agaricomycetidae</taxon>
        <taxon>Agaricales</taxon>
        <taxon>Agaricineae</taxon>
        <taxon>Strophariaceae</taxon>
        <taxon>Agrocybe</taxon>
    </lineage>
</organism>
<dbReference type="InterPro" id="IPR050113">
    <property type="entry name" value="Ub_conjugating_enzyme"/>
</dbReference>
<evidence type="ECO:0000313" key="4">
    <source>
        <dbReference type="Proteomes" id="UP000521872"/>
    </source>
</evidence>
<name>A0A8H4QZF1_9AGAR</name>
<sequence length="219" mass="25087">MQTVQQHSDSQQETILARTAITLEYASLRNAGHCPLGMYVVPSSHNLFQWDAVFFVHQGYYADSILKFRLKFPANYPEAPPAVDFVTDVFHPLISSKGAFNLSPRFRPWRPKEHHVFDVLHWIKVAFKKHALDQFEESDCYNKEAFRYRESTQSFAALATQSSSLSQSESALFDSDHPSPMGGSAGSEIVFRKLKPEQLKQQREKLGLQEWRMESKSTS</sequence>
<dbReference type="SUPFAM" id="SSF54495">
    <property type="entry name" value="UBC-like"/>
    <property type="match status" value="1"/>
</dbReference>
<dbReference type="Pfam" id="PF00179">
    <property type="entry name" value="UQ_con"/>
    <property type="match status" value="1"/>
</dbReference>
<comment type="caution">
    <text evidence="3">The sequence shown here is derived from an EMBL/GenBank/DDBJ whole genome shotgun (WGS) entry which is preliminary data.</text>
</comment>
<dbReference type="Proteomes" id="UP000521872">
    <property type="component" value="Unassembled WGS sequence"/>
</dbReference>
<accession>A0A8H4QZF1</accession>